<reference evidence="3" key="1">
    <citation type="submission" date="2020-03" db="EMBL/GenBank/DDBJ databases">
        <title>Complete genome sequence of sulfur-oxidizing bacterium skT11.</title>
        <authorList>
            <person name="Kanda M."/>
            <person name="Kojima H."/>
            <person name="Fukui M."/>
        </authorList>
    </citation>
    <scope>NUCLEOTIDE SEQUENCE [LARGE SCALE GENOMIC DNA]</scope>
    <source>
        <strain evidence="3">skT11</strain>
    </source>
</reference>
<dbReference type="InterPro" id="IPR047798">
    <property type="entry name" value="BPSS1780-like"/>
</dbReference>
<feature type="transmembrane region" description="Helical" evidence="1">
    <location>
        <begin position="197"/>
        <end position="218"/>
    </location>
</feature>
<feature type="transmembrane region" description="Helical" evidence="1">
    <location>
        <begin position="152"/>
        <end position="176"/>
    </location>
</feature>
<dbReference type="AlphaFoldDB" id="A0A6F8V7Z6"/>
<dbReference type="RefSeq" id="WP_173058576.1">
    <property type="nucleotide sequence ID" value="NZ_AP022853.1"/>
</dbReference>
<dbReference type="KEGG" id="slac:SKTS_00220"/>
<name>A0A6F8V7Z6_9PROT</name>
<feature type="transmembrane region" description="Helical" evidence="1">
    <location>
        <begin position="110"/>
        <end position="132"/>
    </location>
</feature>
<accession>A0A6F8V7Z6</accession>
<feature type="transmembrane region" description="Helical" evidence="1">
    <location>
        <begin position="224"/>
        <end position="243"/>
    </location>
</feature>
<protein>
    <recommendedName>
        <fullName evidence="4">Transmembrane protein</fullName>
    </recommendedName>
</protein>
<dbReference type="Proteomes" id="UP000502260">
    <property type="component" value="Chromosome"/>
</dbReference>
<feature type="transmembrane region" description="Helical" evidence="1">
    <location>
        <begin position="37"/>
        <end position="67"/>
    </location>
</feature>
<proteinExistence type="predicted"/>
<keyword evidence="1" id="KW-0812">Transmembrane</keyword>
<evidence type="ECO:0000313" key="3">
    <source>
        <dbReference type="Proteomes" id="UP000502260"/>
    </source>
</evidence>
<dbReference type="NCBIfam" id="NF041043">
    <property type="entry name" value="BPSS1780_fam"/>
    <property type="match status" value="1"/>
</dbReference>
<evidence type="ECO:0000256" key="1">
    <source>
        <dbReference type="SAM" id="Phobius"/>
    </source>
</evidence>
<gene>
    <name evidence="2" type="ORF">SKTS_00220</name>
</gene>
<evidence type="ECO:0008006" key="4">
    <source>
        <dbReference type="Google" id="ProtNLM"/>
    </source>
</evidence>
<keyword evidence="3" id="KW-1185">Reference proteome</keyword>
<keyword evidence="1" id="KW-1133">Transmembrane helix</keyword>
<sequence length="254" mass="27570">MTEITTAQHLQPRTVDVAQGWRWIAAGFRLFGKNPQIWIVFFLIYLVVELVLAVFVPVVGAIASALLDPIFLAGFMAGCRALELDEELEITHLFAGFKAHARQLATLGGLYLGGKILIVMLAMGVTSVLYGPMAPLELDKLDAADPALLPLLMQYMVMGVVVMALLLPLLMAYWFAPALVLFDGLPAKQAMKLSFAACLRNVLPFTLYGVIGLVLFVLGSIPLGLGLLAVIPVLFATSIYTAYRDIFVAVSEEN</sequence>
<evidence type="ECO:0000313" key="2">
    <source>
        <dbReference type="EMBL" id="BCB25136.1"/>
    </source>
</evidence>
<keyword evidence="1" id="KW-0472">Membrane</keyword>
<dbReference type="EMBL" id="AP022853">
    <property type="protein sequence ID" value="BCB25136.1"/>
    <property type="molecule type" value="Genomic_DNA"/>
</dbReference>
<organism evidence="2 3">
    <name type="scientific">Sulfurimicrobium lacus</name>
    <dbReference type="NCBI Taxonomy" id="2715678"/>
    <lineage>
        <taxon>Bacteria</taxon>
        <taxon>Pseudomonadati</taxon>
        <taxon>Pseudomonadota</taxon>
        <taxon>Betaproteobacteria</taxon>
        <taxon>Nitrosomonadales</taxon>
        <taxon>Sulfuricellaceae</taxon>
        <taxon>Sulfurimicrobium</taxon>
    </lineage>
</organism>